<dbReference type="Proteomes" id="UP000003157">
    <property type="component" value="Unassembled WGS sequence"/>
</dbReference>
<comment type="caution">
    <text evidence="2">The sequence shown here is derived from an EMBL/GenBank/DDBJ whole genome shotgun (WGS) entry which is preliminary data.</text>
</comment>
<name>E7GCH7_9FIRM</name>
<dbReference type="AlphaFoldDB" id="E7GCH7"/>
<dbReference type="Pfam" id="PF00583">
    <property type="entry name" value="Acetyltransf_1"/>
    <property type="match status" value="1"/>
</dbReference>
<dbReference type="SUPFAM" id="SSF55729">
    <property type="entry name" value="Acyl-CoA N-acyltransferases (Nat)"/>
    <property type="match status" value="1"/>
</dbReference>
<gene>
    <name evidence="2" type="ORF">HMPREF9488_02469</name>
</gene>
<dbReference type="OrthoDB" id="9775804at2"/>
<dbReference type="InterPro" id="IPR000182">
    <property type="entry name" value="GNAT_dom"/>
</dbReference>
<dbReference type="PROSITE" id="PS51186">
    <property type="entry name" value="GNAT"/>
    <property type="match status" value="1"/>
</dbReference>
<dbReference type="HOGENOM" id="CLU_118417_0_0_9"/>
<feature type="domain" description="N-acetyltransferase" evidence="1">
    <location>
        <begin position="3"/>
        <end position="150"/>
    </location>
</feature>
<reference evidence="2 3" key="1">
    <citation type="submission" date="2010-12" db="EMBL/GenBank/DDBJ databases">
        <title>The Genome Sequence of Coprobacillus sp. strain 29_1.</title>
        <authorList>
            <consortium name="The Broad Institute Genome Sequencing Platform"/>
            <person name="Earl A."/>
            <person name="Ward D."/>
            <person name="Feldgarden M."/>
            <person name="Gevers D."/>
            <person name="Daigneault M."/>
            <person name="Sibley C.D."/>
            <person name="White A."/>
            <person name="Strauss J."/>
            <person name="Allen-Vercoe E."/>
            <person name="Young S.K."/>
            <person name="Zeng Q."/>
            <person name="Gargeya S."/>
            <person name="Fitzgerald M."/>
            <person name="Haas B."/>
            <person name="Abouelleil A."/>
            <person name="Alvarado L."/>
            <person name="Arachchi H.M."/>
            <person name="Berlin A."/>
            <person name="Brown A."/>
            <person name="Chapman S.B."/>
            <person name="Chen Z."/>
            <person name="Dunbar C."/>
            <person name="Freedman E."/>
            <person name="Gearin G."/>
            <person name="Gellesch M."/>
            <person name="Goldberg J."/>
            <person name="Griggs A."/>
            <person name="Gujja S."/>
            <person name="Heilman E."/>
            <person name="Heiman D."/>
            <person name="Howarth C."/>
            <person name="Larson L."/>
            <person name="Lui A."/>
            <person name="MacDonald P.J.P."/>
            <person name="Mehta T."/>
            <person name="Montmayeur A."/>
            <person name="Murphy C."/>
            <person name="Neiman D."/>
            <person name="Pearson M."/>
            <person name="Priest M."/>
            <person name="Roberts A."/>
            <person name="Saif S."/>
            <person name="Shea T."/>
            <person name="Shenoy N."/>
            <person name="Sisk P."/>
            <person name="Stolte C."/>
            <person name="Sykes S."/>
            <person name="White J."/>
            <person name="Yandava C."/>
            <person name="Nusbaum C."/>
            <person name="Birren B."/>
        </authorList>
    </citation>
    <scope>NUCLEOTIDE SEQUENCE [LARGE SCALE GENOMIC DNA]</scope>
    <source>
        <strain evidence="2 3">29_1</strain>
    </source>
</reference>
<accession>E7GCH7</accession>
<evidence type="ECO:0000313" key="3">
    <source>
        <dbReference type="Proteomes" id="UP000003157"/>
    </source>
</evidence>
<dbReference type="GeneID" id="78228054"/>
<sequence length="150" mass="17447">MKLCFKNMDKKDLDKAAKLFQVAFQQAPWNENWTYQQSFERLSEIMSTHSSIGYVIYDNELLIGMLLGRVLPYLDDYELIIEEVCIAQGYQGQNLGSRLLDYTKQQCLQKNITHISLNTIRGFLSDVFYQKNGFYEKTDIVCMGCQLEGE</sequence>
<evidence type="ECO:0000259" key="1">
    <source>
        <dbReference type="PROSITE" id="PS51186"/>
    </source>
</evidence>
<keyword evidence="3" id="KW-1185">Reference proteome</keyword>
<evidence type="ECO:0000313" key="2">
    <source>
        <dbReference type="EMBL" id="EFW04186.1"/>
    </source>
</evidence>
<proteinExistence type="predicted"/>
<dbReference type="eggNOG" id="COG0456">
    <property type="taxonomic scope" value="Bacteria"/>
</dbReference>
<dbReference type="GO" id="GO:0016747">
    <property type="term" value="F:acyltransferase activity, transferring groups other than amino-acyl groups"/>
    <property type="evidence" value="ECO:0007669"/>
    <property type="project" value="InterPro"/>
</dbReference>
<organism evidence="2 3">
    <name type="scientific">Coprobacillus cateniformis</name>
    <dbReference type="NCBI Taxonomy" id="100884"/>
    <lineage>
        <taxon>Bacteria</taxon>
        <taxon>Bacillati</taxon>
        <taxon>Bacillota</taxon>
        <taxon>Erysipelotrichia</taxon>
        <taxon>Erysipelotrichales</taxon>
        <taxon>Coprobacillaceae</taxon>
        <taxon>Coprobacillus</taxon>
    </lineage>
</organism>
<dbReference type="RefSeq" id="WP_008789557.1">
    <property type="nucleotide sequence ID" value="NZ_AKCB01000001.1"/>
</dbReference>
<dbReference type="STRING" id="100884.GCA_000269565_00121"/>
<dbReference type="Gene3D" id="3.40.630.30">
    <property type="match status" value="1"/>
</dbReference>
<protein>
    <recommendedName>
        <fullName evidence="1">N-acetyltransferase domain-containing protein</fullName>
    </recommendedName>
</protein>
<dbReference type="EMBL" id="ADKX01000039">
    <property type="protein sequence ID" value="EFW04186.1"/>
    <property type="molecule type" value="Genomic_DNA"/>
</dbReference>
<dbReference type="InterPro" id="IPR016181">
    <property type="entry name" value="Acyl_CoA_acyltransferase"/>
</dbReference>
<dbReference type="CDD" id="cd04301">
    <property type="entry name" value="NAT_SF"/>
    <property type="match status" value="1"/>
</dbReference>